<accession>A0ABR3T8E5</accession>
<dbReference type="EMBL" id="JAJVDC020000009">
    <property type="protein sequence ID" value="KAL1635790.1"/>
    <property type="molecule type" value="Genomic_DNA"/>
</dbReference>
<sequence>MPEFDTPFNLASKRPGCSISTSHPLCSKCQGILSDAQAEFLEPSQEYKEYKGDHHESFRQRIPPAAFPKTYLDALRIARSLGYEYLWIDSICIIQDSKEDWRNECSTVGLVYKNGVCNIAATAGKDGSRGCFSDRGAAFFQPLVLKTKKLDEVEHWSITAEDELMGYRMKPAWDSPLYSRGWVLQEWFLAPRILHFARHQIFWECSRGTASEAYPDLEDRDVIADMHHAGRSQKHALDFSVWSSIVYAYSSTSLTKATDKLPAVSAIAKEMGQRFGFDDGSAVSYLAGVWSFCLA</sequence>
<evidence type="ECO:0000259" key="1">
    <source>
        <dbReference type="Pfam" id="PF06985"/>
    </source>
</evidence>
<dbReference type="PANTHER" id="PTHR33112">
    <property type="entry name" value="DOMAIN PROTEIN, PUTATIVE-RELATED"/>
    <property type="match status" value="1"/>
</dbReference>
<evidence type="ECO:0000313" key="2">
    <source>
        <dbReference type="EMBL" id="KAL1635790.1"/>
    </source>
</evidence>
<gene>
    <name evidence="2" type="ORF">SLS56_001485</name>
</gene>
<organism evidence="2 3">
    <name type="scientific">Neofusicoccum ribis</name>
    <dbReference type="NCBI Taxonomy" id="45134"/>
    <lineage>
        <taxon>Eukaryota</taxon>
        <taxon>Fungi</taxon>
        <taxon>Dikarya</taxon>
        <taxon>Ascomycota</taxon>
        <taxon>Pezizomycotina</taxon>
        <taxon>Dothideomycetes</taxon>
        <taxon>Dothideomycetes incertae sedis</taxon>
        <taxon>Botryosphaeriales</taxon>
        <taxon>Botryosphaeriaceae</taxon>
        <taxon>Neofusicoccum</taxon>
    </lineage>
</organism>
<dbReference type="Pfam" id="PF06985">
    <property type="entry name" value="HET"/>
    <property type="match status" value="1"/>
</dbReference>
<comment type="caution">
    <text evidence="2">The sequence shown here is derived from an EMBL/GenBank/DDBJ whole genome shotgun (WGS) entry which is preliminary data.</text>
</comment>
<evidence type="ECO:0000313" key="3">
    <source>
        <dbReference type="Proteomes" id="UP001521116"/>
    </source>
</evidence>
<dbReference type="PANTHER" id="PTHR33112:SF10">
    <property type="entry name" value="TOL"/>
    <property type="match status" value="1"/>
</dbReference>
<proteinExistence type="predicted"/>
<keyword evidence="3" id="KW-1185">Reference proteome</keyword>
<feature type="domain" description="Heterokaryon incompatibility" evidence="1">
    <location>
        <begin position="59"/>
        <end position="186"/>
    </location>
</feature>
<name>A0ABR3T8E5_9PEZI</name>
<dbReference type="InterPro" id="IPR010730">
    <property type="entry name" value="HET"/>
</dbReference>
<dbReference type="Proteomes" id="UP001521116">
    <property type="component" value="Unassembled WGS sequence"/>
</dbReference>
<reference evidence="2 3" key="1">
    <citation type="submission" date="2024-02" db="EMBL/GenBank/DDBJ databases">
        <title>De novo assembly and annotation of 12 fungi associated with fruit tree decline syndrome in Ontario, Canada.</title>
        <authorList>
            <person name="Sulman M."/>
            <person name="Ellouze W."/>
            <person name="Ilyukhin E."/>
        </authorList>
    </citation>
    <scope>NUCLEOTIDE SEQUENCE [LARGE SCALE GENOMIC DNA]</scope>
    <source>
        <strain evidence="2 3">M1-105</strain>
    </source>
</reference>
<protein>
    <recommendedName>
        <fullName evidence="1">Heterokaryon incompatibility domain-containing protein</fullName>
    </recommendedName>
</protein>